<dbReference type="InterPro" id="IPR005225">
    <property type="entry name" value="Small_GTP-bd"/>
</dbReference>
<dbReference type="EMBL" id="JAAAJB010000341">
    <property type="protein sequence ID" value="KAG0257980.1"/>
    <property type="molecule type" value="Genomic_DNA"/>
</dbReference>
<dbReference type="FunFam" id="1.10.10.10:FF:000135">
    <property type="entry name" value="forkhead box protein G1"/>
    <property type="match status" value="1"/>
</dbReference>
<feature type="compositionally biased region" description="Low complexity" evidence="6">
    <location>
        <begin position="339"/>
        <end position="350"/>
    </location>
</feature>
<feature type="region of interest" description="Disordered" evidence="6">
    <location>
        <begin position="1179"/>
        <end position="1292"/>
    </location>
</feature>
<evidence type="ECO:0000256" key="2">
    <source>
        <dbReference type="ARBA" id="ARBA00023125"/>
    </source>
</evidence>
<dbReference type="SMART" id="SM00173">
    <property type="entry name" value="RAS"/>
    <property type="match status" value="1"/>
</dbReference>
<name>A0A9P6Q2M2_9FUNG</name>
<comment type="caution">
    <text evidence="8">The sequence shown here is derived from an EMBL/GenBank/DDBJ whole genome shotgun (WGS) entry which is preliminary data.</text>
</comment>
<keyword evidence="4" id="KW-0539">Nucleus</keyword>
<feature type="compositionally biased region" description="Low complexity" evidence="6">
    <location>
        <begin position="1126"/>
        <end position="1153"/>
    </location>
</feature>
<dbReference type="InterPro" id="IPR020849">
    <property type="entry name" value="Small_GTPase_Ras-type"/>
</dbReference>
<feature type="compositionally biased region" description="Basic and acidic residues" evidence="6">
    <location>
        <begin position="475"/>
        <end position="495"/>
    </location>
</feature>
<feature type="region of interest" description="Disordered" evidence="6">
    <location>
        <begin position="1615"/>
        <end position="1638"/>
    </location>
</feature>
<dbReference type="PROSITE" id="PS51421">
    <property type="entry name" value="RAS"/>
    <property type="match status" value="1"/>
</dbReference>
<feature type="compositionally biased region" description="Basic residues" evidence="6">
    <location>
        <begin position="172"/>
        <end position="183"/>
    </location>
</feature>
<feature type="DNA-binding region" description="Fork-head" evidence="4">
    <location>
        <begin position="934"/>
        <end position="1034"/>
    </location>
</feature>
<dbReference type="Pfam" id="PF00071">
    <property type="entry name" value="Ras"/>
    <property type="match status" value="1"/>
</dbReference>
<dbReference type="FunFam" id="3.40.50.300:FF:001423">
    <property type="entry name" value="Ras family GTPase"/>
    <property type="match status" value="1"/>
</dbReference>
<feature type="compositionally biased region" description="Basic and acidic residues" evidence="6">
    <location>
        <begin position="1094"/>
        <end position="1105"/>
    </location>
</feature>
<evidence type="ECO:0000256" key="4">
    <source>
        <dbReference type="PROSITE-ProRule" id="PRU00089"/>
    </source>
</evidence>
<dbReference type="Pfam" id="PF00250">
    <property type="entry name" value="Forkhead"/>
    <property type="match status" value="1"/>
</dbReference>
<dbReference type="NCBIfam" id="TIGR00231">
    <property type="entry name" value="small_GTP"/>
    <property type="match status" value="1"/>
</dbReference>
<feature type="region of interest" description="Disordered" evidence="6">
    <location>
        <begin position="1313"/>
        <end position="1389"/>
    </location>
</feature>
<feature type="compositionally biased region" description="Low complexity" evidence="6">
    <location>
        <begin position="1374"/>
        <end position="1386"/>
    </location>
</feature>
<feature type="region of interest" description="Disordered" evidence="6">
    <location>
        <begin position="1019"/>
        <end position="1163"/>
    </location>
</feature>
<protein>
    <submittedName>
        <fullName evidence="8">Ras GTPase</fullName>
    </submittedName>
</protein>
<proteinExistence type="predicted"/>
<feature type="compositionally biased region" description="Low complexity" evidence="6">
    <location>
        <begin position="1244"/>
        <end position="1260"/>
    </location>
</feature>
<dbReference type="InterPro" id="IPR027417">
    <property type="entry name" value="P-loop_NTPase"/>
</dbReference>
<dbReference type="GO" id="GO:0003924">
    <property type="term" value="F:GTPase activity"/>
    <property type="evidence" value="ECO:0007669"/>
    <property type="project" value="InterPro"/>
</dbReference>
<dbReference type="InterPro" id="IPR030456">
    <property type="entry name" value="TF_fork_head_CS_2"/>
</dbReference>
<dbReference type="SMART" id="SM00339">
    <property type="entry name" value="FH"/>
    <property type="match status" value="1"/>
</dbReference>
<reference evidence="8" key="1">
    <citation type="journal article" date="2020" name="Fungal Divers.">
        <title>Resolving the Mortierellaceae phylogeny through synthesis of multi-gene phylogenetics and phylogenomics.</title>
        <authorList>
            <person name="Vandepol N."/>
            <person name="Liber J."/>
            <person name="Desiro A."/>
            <person name="Na H."/>
            <person name="Kennedy M."/>
            <person name="Barry K."/>
            <person name="Grigoriev I.V."/>
            <person name="Miller A.N."/>
            <person name="O'Donnell K."/>
            <person name="Stajich J.E."/>
            <person name="Bonito G."/>
        </authorList>
    </citation>
    <scope>NUCLEOTIDE SEQUENCE</scope>
    <source>
        <strain evidence="8">BC1065</strain>
    </source>
</reference>
<feature type="compositionally biased region" description="Low complexity" evidence="6">
    <location>
        <begin position="529"/>
        <end position="538"/>
    </location>
</feature>
<feature type="region of interest" description="Disordered" evidence="6">
    <location>
        <begin position="1515"/>
        <end position="1544"/>
    </location>
</feature>
<dbReference type="SMART" id="SM00174">
    <property type="entry name" value="RHO"/>
    <property type="match status" value="1"/>
</dbReference>
<keyword evidence="9" id="KW-1185">Reference proteome</keyword>
<dbReference type="CDD" id="cd00876">
    <property type="entry name" value="Ras"/>
    <property type="match status" value="1"/>
</dbReference>
<feature type="coiled-coil region" evidence="5">
    <location>
        <begin position="1450"/>
        <end position="1481"/>
    </location>
</feature>
<dbReference type="PROSITE" id="PS51419">
    <property type="entry name" value="RAB"/>
    <property type="match status" value="1"/>
</dbReference>
<gene>
    <name evidence="8" type="primary">RAS1_2</name>
    <name evidence="8" type="ORF">DFQ27_004875</name>
</gene>
<feature type="region of interest" description="Disordered" evidence="6">
    <location>
        <begin position="339"/>
        <end position="366"/>
    </location>
</feature>
<dbReference type="InterPro" id="IPR018122">
    <property type="entry name" value="TF_fork_head_CS_1"/>
</dbReference>
<feature type="region of interest" description="Disordered" evidence="6">
    <location>
        <begin position="423"/>
        <end position="571"/>
    </location>
</feature>
<keyword evidence="3" id="KW-0342">GTP-binding</keyword>
<feature type="region of interest" description="Disordered" evidence="6">
    <location>
        <begin position="172"/>
        <end position="228"/>
    </location>
</feature>
<dbReference type="SUPFAM" id="SSF46785">
    <property type="entry name" value="Winged helix' DNA-binding domain"/>
    <property type="match status" value="1"/>
</dbReference>
<dbReference type="InterPro" id="IPR036388">
    <property type="entry name" value="WH-like_DNA-bd_sf"/>
</dbReference>
<evidence type="ECO:0000256" key="6">
    <source>
        <dbReference type="SAM" id="MobiDB-lite"/>
    </source>
</evidence>
<feature type="compositionally biased region" description="Acidic residues" evidence="6">
    <location>
        <begin position="1522"/>
        <end position="1541"/>
    </location>
</feature>
<feature type="domain" description="Fork-head" evidence="7">
    <location>
        <begin position="934"/>
        <end position="1034"/>
    </location>
</feature>
<dbReference type="SMART" id="SM00175">
    <property type="entry name" value="RAB"/>
    <property type="match status" value="1"/>
</dbReference>
<feature type="compositionally biased region" description="Acidic residues" evidence="6">
    <location>
        <begin position="546"/>
        <end position="561"/>
    </location>
</feature>
<dbReference type="GO" id="GO:0043565">
    <property type="term" value="F:sequence-specific DNA binding"/>
    <property type="evidence" value="ECO:0007669"/>
    <property type="project" value="InterPro"/>
</dbReference>
<dbReference type="PROSITE" id="PS51420">
    <property type="entry name" value="RHO"/>
    <property type="match status" value="1"/>
</dbReference>
<dbReference type="SMART" id="SM00176">
    <property type="entry name" value="RAN"/>
    <property type="match status" value="1"/>
</dbReference>
<keyword evidence="2 4" id="KW-0238">DNA-binding</keyword>
<dbReference type="InterPro" id="IPR001806">
    <property type="entry name" value="Small_GTPase"/>
</dbReference>
<sequence length="1693" mass="181883">MSVPQRFSIVVVGDGAVGKSAMTLRFLRDQFHDEYDPTIEDSYCKHIEVDGQRYTLDITDTAGQEEYRGHWNDMFLRSGDGFICVFSITSKSSFQELVGFRTQIWRAKEDEYVPIVIAGNKSDLEDERQVDTSIAQEFAQQSNAFFIETSAKTGFNINEMMNELVRAIVRNKRHHHHHHHQHHQPQQQLSPPQSPPTLPGSGGSHSSGDGGAFTTGRDGASSLQTIGGGGGGGGYQANMTPMAKAHVNGMPISLESTGCSLTPSTSIPPSADALLDTAAKLAGTLHSSLPASSLRVDAASSESALSPPARLIEEDLEKPKEQDQQQPIVAAAVISSLPDPSSLSSSPLSSKNSGDSGDTDVSNAAAGYHNDSETVGLASVHLPVSTLSSRTSSSSSPAVVVASSTATATTTAGAITATATATATSAPAMASTMATAQVEPARDHDHKHSNSDMNRRLRTRSTSVSPMSPQQLLVGHREPESASLQDDSRQQELKKQPSSPVLSEMDESCPPCLSTPFPSRNTRSRSRSRSMCPSSNNSLATRLSDFLDDGAAEDDEDEEGQERDSVVWDDPVDGGGSCVFDGADFAFVEEYGLYAPPERGDRGGSTLQLASHSHCLEEVHSGIRARPPNSIAIAPWKLLIDQSVARPSTPSTPSSIWSSPCSSPCSSLSSSLSLSLALASPTELDSITDYFSVASSYAAPNTETTVDAERDSNHILNMQAPLEPAGKDDCGKEYSCASETPLSLMFLSAPLGHDEHSITTTAHISQTQECLNTVSHDLSRPDDKKHLRVDENEFDHHRRKHHKGSSPSLSQGAIITDAQIGTVVSPTTLADAPDCEGMRTRFRNTRRPPVNHPKTSSRVRSRHSSTSSPSPSLPLPGQYCATPPTSSSFTMLANSSSSSALSSSTAPSTLPFTPSARALSLASIDMTWNNPTQKPPFSYASLIARAILESRELRLTLGDIYGWITSRFPWYKHSPPAWQNSIRHNLSLNKAFRKLERAIGEPGKGCFWSLEMDDEAPTKEENAIGDHSSKKRAAKGNIDMRSPRNASSQRDTGMSAIQERHQQYGGEDSDAEERDGSKGSPGPHNAFSPAASEEADHPHVHEQSQPRRSGRARKPPKPRDLDDLVLASSTSALSLHRTSSSSPLTPSGALSTPPCSPGGHAEKLKASLGRTSSLDSIRKSLGGSVGDAGVGDSDLIMTSRRVRRPPPKLSEFVSSEDFKASVVGGARTGRRAERTVSSQSSARTSLSPTPETPLPTSTSSQEGGSSFFTCTRSPSSSADHIVEPTKKERRPRIEIVIPLYSKTRRPSLSFLATTTATTTAAPGRSSPGGVGTTTSKISSTSSFLASPPSSSCKTAPTSDVGCSLPTPDGAACEASPATASYSSAASIPLRRPCPPSVSLSALSLRKRPSLDQTVYGGMRHDGKKLRRLSMQERRRTSMATGSDDEDVDECEAARKRRRERKEEHQRLLRRIRQEALRHEEDDWSGSDFEFLREEEEKYLRRICAGTRRGVRPQQYRWRNDDMSEDDVDDEEDDEDDVEEGEGAAGRRVLEDGRGIQLGGLCAGEDEAERRAKALLLDPSVIAYGFDSGDQDYILDYHQSPLFNSVSWPEFSDVKTGMSAPPNSNGSNNGNGSNMPSGMAAAVGTVTTVETRLPVAIHPMANAVLTDCQPKMHQPLSQPVPPSLPLPLVSQEGA</sequence>
<dbReference type="PRINTS" id="PR00053">
    <property type="entry name" value="FORKHEAD"/>
</dbReference>
<evidence type="ECO:0000313" key="9">
    <source>
        <dbReference type="Proteomes" id="UP000807716"/>
    </source>
</evidence>
<keyword evidence="5" id="KW-0175">Coiled coil</keyword>
<evidence type="ECO:0000256" key="5">
    <source>
        <dbReference type="SAM" id="Coils"/>
    </source>
</evidence>
<feature type="region of interest" description="Disordered" evidence="6">
    <location>
        <begin position="829"/>
        <end position="877"/>
    </location>
</feature>
<feature type="compositionally biased region" description="Gly residues" evidence="6">
    <location>
        <begin position="200"/>
        <end position="213"/>
    </location>
</feature>
<dbReference type="Gene3D" id="1.10.10.10">
    <property type="entry name" value="Winged helix-like DNA-binding domain superfamily/Winged helix DNA-binding domain"/>
    <property type="match status" value="1"/>
</dbReference>
<dbReference type="PRINTS" id="PR00449">
    <property type="entry name" value="RASTRNSFRMNG"/>
</dbReference>
<dbReference type="CDD" id="cd00059">
    <property type="entry name" value="FH_FOX"/>
    <property type="match status" value="1"/>
</dbReference>
<keyword evidence="1" id="KW-0547">Nucleotide-binding</keyword>
<feature type="compositionally biased region" description="Low complexity" evidence="6">
    <location>
        <begin position="1616"/>
        <end position="1638"/>
    </location>
</feature>
<dbReference type="SUPFAM" id="SSF52540">
    <property type="entry name" value="P-loop containing nucleoside triphosphate hydrolases"/>
    <property type="match status" value="1"/>
</dbReference>
<feature type="compositionally biased region" description="Polar residues" evidence="6">
    <location>
        <begin position="460"/>
        <end position="471"/>
    </location>
</feature>
<dbReference type="InterPro" id="IPR001766">
    <property type="entry name" value="Fork_head_dom"/>
</dbReference>
<feature type="compositionally biased region" description="Polar residues" evidence="6">
    <location>
        <begin position="351"/>
        <end position="362"/>
    </location>
</feature>
<evidence type="ECO:0000256" key="1">
    <source>
        <dbReference type="ARBA" id="ARBA00022741"/>
    </source>
</evidence>
<dbReference type="GO" id="GO:0003700">
    <property type="term" value="F:DNA-binding transcription factor activity"/>
    <property type="evidence" value="ECO:0007669"/>
    <property type="project" value="InterPro"/>
</dbReference>
<dbReference type="PROSITE" id="PS50039">
    <property type="entry name" value="FORK_HEAD_3"/>
    <property type="match status" value="1"/>
</dbReference>
<dbReference type="Proteomes" id="UP000807716">
    <property type="component" value="Unassembled WGS sequence"/>
</dbReference>
<evidence type="ECO:0000256" key="3">
    <source>
        <dbReference type="ARBA" id="ARBA00023134"/>
    </source>
</evidence>
<dbReference type="GO" id="GO:0007165">
    <property type="term" value="P:signal transduction"/>
    <property type="evidence" value="ECO:0007669"/>
    <property type="project" value="InterPro"/>
</dbReference>
<dbReference type="PROSITE" id="PS00657">
    <property type="entry name" value="FORK_HEAD_1"/>
    <property type="match status" value="1"/>
</dbReference>
<evidence type="ECO:0000313" key="8">
    <source>
        <dbReference type="EMBL" id="KAG0257980.1"/>
    </source>
</evidence>
<feature type="compositionally biased region" description="Low complexity" evidence="6">
    <location>
        <begin position="423"/>
        <end position="436"/>
    </location>
</feature>
<dbReference type="Gene3D" id="3.40.50.300">
    <property type="entry name" value="P-loop containing nucleotide triphosphate hydrolases"/>
    <property type="match status" value="1"/>
</dbReference>
<dbReference type="InterPro" id="IPR036390">
    <property type="entry name" value="WH_DNA-bd_sf"/>
</dbReference>
<feature type="compositionally biased region" description="Low complexity" evidence="6">
    <location>
        <begin position="1332"/>
        <end position="1351"/>
    </location>
</feature>
<dbReference type="OrthoDB" id="5954824at2759"/>
<dbReference type="GO" id="GO:0005634">
    <property type="term" value="C:nucleus"/>
    <property type="evidence" value="ECO:0007669"/>
    <property type="project" value="UniProtKB-SubCell"/>
</dbReference>
<dbReference type="GO" id="GO:0005525">
    <property type="term" value="F:GTP binding"/>
    <property type="evidence" value="ECO:0007669"/>
    <property type="project" value="UniProtKB-KW"/>
</dbReference>
<comment type="subcellular location">
    <subcellularLocation>
        <location evidence="4">Nucleus</location>
    </subcellularLocation>
</comment>
<feature type="compositionally biased region" description="Basic and acidic residues" evidence="6">
    <location>
        <begin position="440"/>
        <end position="455"/>
    </location>
</feature>
<dbReference type="GO" id="GO:0016020">
    <property type="term" value="C:membrane"/>
    <property type="evidence" value="ECO:0007669"/>
    <property type="project" value="InterPro"/>
</dbReference>
<feature type="compositionally biased region" description="Basic and acidic residues" evidence="6">
    <location>
        <begin position="1019"/>
        <end position="1028"/>
    </location>
</feature>
<dbReference type="PROSITE" id="PS00658">
    <property type="entry name" value="FORK_HEAD_2"/>
    <property type="match status" value="1"/>
</dbReference>
<feature type="compositionally biased region" description="Polar residues" evidence="6">
    <location>
        <begin position="1261"/>
        <end position="1278"/>
    </location>
</feature>
<feature type="region of interest" description="Disordered" evidence="6">
    <location>
        <begin position="1670"/>
        <end position="1693"/>
    </location>
</feature>
<dbReference type="PANTHER" id="PTHR24070">
    <property type="entry name" value="RAS, DI-RAS, AND RHEB FAMILY MEMBERS OF SMALL GTPASE SUPERFAMILY"/>
    <property type="match status" value="1"/>
</dbReference>
<accession>A0A9P6Q2M2</accession>
<evidence type="ECO:0000259" key="7">
    <source>
        <dbReference type="PROSITE" id="PS50039"/>
    </source>
</evidence>
<organism evidence="8 9">
    <name type="scientific">Actinomortierella ambigua</name>
    <dbReference type="NCBI Taxonomy" id="1343610"/>
    <lineage>
        <taxon>Eukaryota</taxon>
        <taxon>Fungi</taxon>
        <taxon>Fungi incertae sedis</taxon>
        <taxon>Mucoromycota</taxon>
        <taxon>Mortierellomycotina</taxon>
        <taxon>Mortierellomycetes</taxon>
        <taxon>Mortierellales</taxon>
        <taxon>Mortierellaceae</taxon>
        <taxon>Actinomortierella</taxon>
    </lineage>
</organism>